<comment type="caution">
    <text evidence="1">The sequence shown here is derived from an EMBL/GenBank/DDBJ whole genome shotgun (WGS) entry which is preliminary data.</text>
</comment>
<proteinExistence type="predicted"/>
<evidence type="ECO:0000313" key="1">
    <source>
        <dbReference type="EMBL" id="OLP42980.1"/>
    </source>
</evidence>
<gene>
    <name evidence="1" type="ORF">BJF95_13710</name>
</gene>
<dbReference type="EMBL" id="MKIM01000029">
    <property type="protein sequence ID" value="OLP42980.1"/>
    <property type="molecule type" value="Genomic_DNA"/>
</dbReference>
<dbReference type="AlphaFoldDB" id="A0A1Q8ZMH1"/>
<evidence type="ECO:0008006" key="3">
    <source>
        <dbReference type="Google" id="ProtNLM"/>
    </source>
</evidence>
<keyword evidence="2" id="KW-1185">Reference proteome</keyword>
<organism evidence="1 2">
    <name type="scientific">Rhizobium oryziradicis</name>
    <dbReference type="NCBI Taxonomy" id="1867956"/>
    <lineage>
        <taxon>Bacteria</taxon>
        <taxon>Pseudomonadati</taxon>
        <taxon>Pseudomonadota</taxon>
        <taxon>Alphaproteobacteria</taxon>
        <taxon>Hyphomicrobiales</taxon>
        <taxon>Rhizobiaceae</taxon>
        <taxon>Rhizobium/Agrobacterium group</taxon>
        <taxon>Rhizobium</taxon>
    </lineage>
</organism>
<name>A0A1Q8ZMH1_9HYPH</name>
<dbReference type="RefSeq" id="WP_075641188.1">
    <property type="nucleotide sequence ID" value="NZ_MKIM01000029.1"/>
</dbReference>
<dbReference type="STRING" id="1867956.BJF95_13710"/>
<evidence type="ECO:0000313" key="2">
    <source>
        <dbReference type="Proteomes" id="UP000186894"/>
    </source>
</evidence>
<reference evidence="1 2" key="1">
    <citation type="submission" date="2016-09" db="EMBL/GenBank/DDBJ databases">
        <title>Rhizobium oryziradicis sp. nov., isolated from the root of rice.</title>
        <authorList>
            <person name="Zhao J."/>
            <person name="Zhang X."/>
        </authorList>
    </citation>
    <scope>NUCLEOTIDE SEQUENCE [LARGE SCALE GENOMIC DNA]</scope>
    <source>
        <strain evidence="1 2">N19</strain>
    </source>
</reference>
<dbReference type="OrthoDB" id="1029638at2"/>
<sequence>MTASPIDYLRRPLPIGAPVTYWQVGATDEARYDVPDQPMKGEMDPFFFLTKHKNFIPHEYPCRTAFGVERRGKRPEVTSEFALNRFWLPFGSPRVDLSGFWFRPTVIGTWARTTIWAKEAGTATLRLGTCGGAVLLVNGAEIGWMADYVRNLEAKKDFTVELKAGENTISLWFDDLAERDARYFFQLDYVAGPQAEQALPVPVAAKVADEFEKALDSMYFEKPVYRSGEVALMTSAPVSTDVDVEITIAGDFMSREESVKLSLTLAAGQTRLPLGDTAELPADFRHFHVDLHSNGFTASRVFGIEICPAERQGVAPAKLEARIAEALDEISEYGEPDNVTALARLASGRFGDKTDAMIRDTLPTIEDCHDCADFALVPLLWCRTAYAQHMAPDLVAQIDHTILSYRYWMDEPGNDVQWYFSENHALLFHTAAYLAGNLLPQSRFQRSGRLGHEQSAVGRERVRAWLDHFEAWEMAEFNSAPYFPIDLKGLTALYALAPDQDIRERAGRAVKRLVRIVALSAHHGILTGAQGRSYEHTLRAAGSLELSGIARLIWGTGNFGRRVHALPQMAISLRDHGLTIPSELSTIADWQSDDAQEWMFAQGQDRMARLYHYKTKDFAMGTAAHYRWREWGYQETVLQLRLGTNPDAQIWINHPGETIHSGYGRPSYWGGSGSLPRLGHYRGLAVMVFECAAEQPDFTHAWFPCQAFDASDVSGPVAVATSGTGMVLLKGDRAFELVNDGPTAGNELRLTGHRSVWIVRLGAVQDHGPQPDFSARFGSLSANISADGTITINDPEYGLVEFHHDGRVSAEGRVLDPANWTVEGDVAQMPRGPLLGKN</sequence>
<protein>
    <recommendedName>
        <fullName evidence="3">PA14 domain-containing protein</fullName>
    </recommendedName>
</protein>
<dbReference type="Proteomes" id="UP000186894">
    <property type="component" value="Unassembled WGS sequence"/>
</dbReference>
<accession>A0A1Q8ZMH1</accession>